<sequence length="318" mass="36228">MAPSSSNVETVVRGPHLDGAQAEDRPNRFGFSDEGALAKEIGSKIPQGMTMSFLPSPGMPIEGLELAVAAYLFNPSAKQLDILAPNPHCLANRESLRSLEPGKMLTRDVMILVAAMLKHNSTEQQHWFLPSTFTEIATRRSPLPQRSLKSIAEDFTGKVNHVSKIFCPVLLDNHWFLTVVDVKHWKIVYLDSCRKKEMLAKRRREIVKLAAFMEELFDDDSWYTEKGLERPIVTRFEWIELHPPQQGEDRNDSGMFVAQWMITYHPSGTHDVEMITHYSQMRLAVDLLLLNHNPARENVIVEALEHWRSYASAQQSKP</sequence>
<dbReference type="InterPro" id="IPR038765">
    <property type="entry name" value="Papain-like_cys_pep_sf"/>
</dbReference>
<dbReference type="PROSITE" id="PS50600">
    <property type="entry name" value="ULP_PROTEASE"/>
    <property type="match status" value="1"/>
</dbReference>
<keyword evidence="3" id="KW-0378">Hydrolase</keyword>
<feature type="region of interest" description="Disordered" evidence="5">
    <location>
        <begin position="1"/>
        <end position="31"/>
    </location>
</feature>
<dbReference type="Gene3D" id="3.40.395.10">
    <property type="entry name" value="Adenoviral Proteinase, Chain A"/>
    <property type="match status" value="1"/>
</dbReference>
<evidence type="ECO:0000259" key="6">
    <source>
        <dbReference type="PROSITE" id="PS50600"/>
    </source>
</evidence>
<gene>
    <name evidence="7" type="ORF">PIB30_059033</name>
</gene>
<dbReference type="PANTHER" id="PTHR12606:SF1">
    <property type="entry name" value="UBIQUITIN-LIKE-SPECIFIC PROTEASE 1A"/>
    <property type="match status" value="1"/>
</dbReference>
<feature type="domain" description="Ubiquitin-like protease family profile" evidence="6">
    <location>
        <begin position="89"/>
        <end position="264"/>
    </location>
</feature>
<evidence type="ECO:0000256" key="1">
    <source>
        <dbReference type="ARBA" id="ARBA00005234"/>
    </source>
</evidence>
<keyword evidence="2" id="KW-0645">Protease</keyword>
<dbReference type="PANTHER" id="PTHR12606">
    <property type="entry name" value="SENTRIN/SUMO-SPECIFIC PROTEASE"/>
    <property type="match status" value="1"/>
</dbReference>
<comment type="similarity">
    <text evidence="1">Belongs to the peptidase C48 family.</text>
</comment>
<name>A0ABU6TJX7_9FABA</name>
<protein>
    <recommendedName>
        <fullName evidence="6">Ubiquitin-like protease family profile domain-containing protein</fullName>
    </recommendedName>
</protein>
<comment type="caution">
    <text evidence="7">The sequence shown here is derived from an EMBL/GenBank/DDBJ whole genome shotgun (WGS) entry which is preliminary data.</text>
</comment>
<evidence type="ECO:0000256" key="4">
    <source>
        <dbReference type="ARBA" id="ARBA00022807"/>
    </source>
</evidence>
<dbReference type="EMBL" id="JASCZI010091124">
    <property type="protein sequence ID" value="MED6149076.1"/>
    <property type="molecule type" value="Genomic_DNA"/>
</dbReference>
<evidence type="ECO:0000313" key="7">
    <source>
        <dbReference type="EMBL" id="MED6149076.1"/>
    </source>
</evidence>
<dbReference type="SUPFAM" id="SSF54001">
    <property type="entry name" value="Cysteine proteinases"/>
    <property type="match status" value="1"/>
</dbReference>
<dbReference type="Proteomes" id="UP001341840">
    <property type="component" value="Unassembled WGS sequence"/>
</dbReference>
<reference evidence="7 8" key="1">
    <citation type="journal article" date="2023" name="Plants (Basel)">
        <title>Bridging the Gap: Combining Genomics and Transcriptomics Approaches to Understand Stylosanthes scabra, an Orphan Legume from the Brazilian Caatinga.</title>
        <authorList>
            <person name="Ferreira-Neto J.R.C."/>
            <person name="da Silva M.D."/>
            <person name="Binneck E."/>
            <person name="de Melo N.F."/>
            <person name="da Silva R.H."/>
            <person name="de Melo A.L.T.M."/>
            <person name="Pandolfi V."/>
            <person name="Bustamante F.O."/>
            <person name="Brasileiro-Vidal A.C."/>
            <person name="Benko-Iseppon A.M."/>
        </authorList>
    </citation>
    <scope>NUCLEOTIDE SEQUENCE [LARGE SCALE GENOMIC DNA]</scope>
    <source>
        <tissue evidence="7">Leaves</tissue>
    </source>
</reference>
<dbReference type="Pfam" id="PF02902">
    <property type="entry name" value="Peptidase_C48"/>
    <property type="match status" value="1"/>
</dbReference>
<evidence type="ECO:0000256" key="5">
    <source>
        <dbReference type="SAM" id="MobiDB-lite"/>
    </source>
</evidence>
<keyword evidence="8" id="KW-1185">Reference proteome</keyword>
<evidence type="ECO:0000256" key="3">
    <source>
        <dbReference type="ARBA" id="ARBA00022801"/>
    </source>
</evidence>
<keyword evidence="4" id="KW-0788">Thiol protease</keyword>
<evidence type="ECO:0000313" key="8">
    <source>
        <dbReference type="Proteomes" id="UP001341840"/>
    </source>
</evidence>
<evidence type="ECO:0000256" key="2">
    <source>
        <dbReference type="ARBA" id="ARBA00022670"/>
    </source>
</evidence>
<organism evidence="7 8">
    <name type="scientific">Stylosanthes scabra</name>
    <dbReference type="NCBI Taxonomy" id="79078"/>
    <lineage>
        <taxon>Eukaryota</taxon>
        <taxon>Viridiplantae</taxon>
        <taxon>Streptophyta</taxon>
        <taxon>Embryophyta</taxon>
        <taxon>Tracheophyta</taxon>
        <taxon>Spermatophyta</taxon>
        <taxon>Magnoliopsida</taxon>
        <taxon>eudicotyledons</taxon>
        <taxon>Gunneridae</taxon>
        <taxon>Pentapetalae</taxon>
        <taxon>rosids</taxon>
        <taxon>fabids</taxon>
        <taxon>Fabales</taxon>
        <taxon>Fabaceae</taxon>
        <taxon>Papilionoideae</taxon>
        <taxon>50 kb inversion clade</taxon>
        <taxon>dalbergioids sensu lato</taxon>
        <taxon>Dalbergieae</taxon>
        <taxon>Pterocarpus clade</taxon>
        <taxon>Stylosanthes</taxon>
    </lineage>
</organism>
<dbReference type="InterPro" id="IPR003653">
    <property type="entry name" value="Peptidase_C48_C"/>
</dbReference>
<proteinExistence type="inferred from homology"/>
<accession>A0ABU6TJX7</accession>